<proteinExistence type="predicted"/>
<dbReference type="AlphaFoldDB" id="A0A0K1PC25"/>
<evidence type="ECO:0000259" key="4">
    <source>
        <dbReference type="PROSITE" id="PS51677"/>
    </source>
</evidence>
<name>A0A0K1PC25_9BACT</name>
<dbReference type="KEGG" id="vin:AKJ08_1051"/>
<accession>A0A0K1PC25</accession>
<dbReference type="SUPFAM" id="SSF88713">
    <property type="entry name" value="Glycoside hydrolase/deacetylase"/>
    <property type="match status" value="1"/>
</dbReference>
<dbReference type="Pfam" id="PF01522">
    <property type="entry name" value="Polysacc_deac_1"/>
    <property type="match status" value="1"/>
</dbReference>
<dbReference type="Gene3D" id="3.20.20.370">
    <property type="entry name" value="Glycoside hydrolase/deacetylase"/>
    <property type="match status" value="1"/>
</dbReference>
<dbReference type="GO" id="GO:0005975">
    <property type="term" value="P:carbohydrate metabolic process"/>
    <property type="evidence" value="ECO:0007669"/>
    <property type="project" value="InterPro"/>
</dbReference>
<dbReference type="STRING" id="1391653.AKJ08_1051"/>
<dbReference type="EMBL" id="CP012332">
    <property type="protein sequence ID" value="AKU90664.1"/>
    <property type="molecule type" value="Genomic_DNA"/>
</dbReference>
<comment type="subcellular location">
    <subcellularLocation>
        <location evidence="1">Secreted</location>
    </subcellularLocation>
</comment>
<feature type="region of interest" description="Disordered" evidence="3">
    <location>
        <begin position="358"/>
        <end position="387"/>
    </location>
</feature>
<evidence type="ECO:0000313" key="6">
    <source>
        <dbReference type="Proteomes" id="UP000055590"/>
    </source>
</evidence>
<dbReference type="PANTHER" id="PTHR34216">
    <property type="match status" value="1"/>
</dbReference>
<gene>
    <name evidence="5" type="ORF">AKJ08_1051</name>
</gene>
<evidence type="ECO:0000256" key="3">
    <source>
        <dbReference type="SAM" id="MobiDB-lite"/>
    </source>
</evidence>
<keyword evidence="2" id="KW-0732">Signal</keyword>
<protein>
    <submittedName>
        <fullName evidence="5">Polysaccharide deacetylase</fullName>
    </submittedName>
</protein>
<keyword evidence="6" id="KW-1185">Reference proteome</keyword>
<evidence type="ECO:0000256" key="2">
    <source>
        <dbReference type="ARBA" id="ARBA00022729"/>
    </source>
</evidence>
<organism evidence="5 6">
    <name type="scientific">Vulgatibacter incomptus</name>
    <dbReference type="NCBI Taxonomy" id="1391653"/>
    <lineage>
        <taxon>Bacteria</taxon>
        <taxon>Pseudomonadati</taxon>
        <taxon>Myxococcota</taxon>
        <taxon>Myxococcia</taxon>
        <taxon>Myxococcales</taxon>
        <taxon>Cystobacterineae</taxon>
        <taxon>Vulgatibacteraceae</taxon>
        <taxon>Vulgatibacter</taxon>
    </lineage>
</organism>
<evidence type="ECO:0000313" key="5">
    <source>
        <dbReference type="EMBL" id="AKU90664.1"/>
    </source>
</evidence>
<feature type="domain" description="NodB homology" evidence="4">
    <location>
        <begin position="93"/>
        <end position="387"/>
    </location>
</feature>
<dbReference type="InterPro" id="IPR011330">
    <property type="entry name" value="Glyco_hydro/deAcase_b/a-brl"/>
</dbReference>
<dbReference type="CDD" id="cd10918">
    <property type="entry name" value="CE4_NodB_like_5s_6s"/>
    <property type="match status" value="1"/>
</dbReference>
<dbReference type="GO" id="GO:0016810">
    <property type="term" value="F:hydrolase activity, acting on carbon-nitrogen (but not peptide) bonds"/>
    <property type="evidence" value="ECO:0007669"/>
    <property type="project" value="InterPro"/>
</dbReference>
<dbReference type="PANTHER" id="PTHR34216:SF3">
    <property type="entry name" value="POLY-BETA-1,6-N-ACETYL-D-GLUCOSAMINE N-DEACETYLASE"/>
    <property type="match status" value="1"/>
</dbReference>
<dbReference type="InterPro" id="IPR051398">
    <property type="entry name" value="Polysacch_Deacetylase"/>
</dbReference>
<sequence>MKELVASMLERSGSRRWLAAIQRQRAGGRRVNVVAWHRIVPDFEGMRRKVIPGMLTGIATFERQLEWLADNYHFATLDEAIALLSGATRSERDLCVLTFDDGYSDFLEHALPVLRRYGAPAVVYAATGHVDSGEPFLHDRIYRLLRIAGRDGLRPADLTAHPQAAATLAEAERAGEIVALERLLETRPRRTCQQVAEALERRLGEDPRAASPDCRLMVWDELRSVRAAGVDIGAHTIDHVCLPNEAPAEVERQLGESRAKLEAELGCEVRHFAYPNGWYSKESIELVARHGYRSAVTTEDRTNRLGQSPLVLSRKCVWEYTSRGLLGFSPNVSACNFDGTLGFLGLATWVAGDRSDAPRAVVAPDRPPEGGEAAPNADPGAARGSGG</sequence>
<dbReference type="GO" id="GO:0005576">
    <property type="term" value="C:extracellular region"/>
    <property type="evidence" value="ECO:0007669"/>
    <property type="project" value="UniProtKB-SubCell"/>
</dbReference>
<reference evidence="5 6" key="1">
    <citation type="submission" date="2015-08" db="EMBL/GenBank/DDBJ databases">
        <authorList>
            <person name="Babu N.S."/>
            <person name="Beckwith C.J."/>
            <person name="Beseler K.G."/>
            <person name="Brison A."/>
            <person name="Carone J.V."/>
            <person name="Caskin T.P."/>
            <person name="Diamond M."/>
            <person name="Durham M.E."/>
            <person name="Foxe J.M."/>
            <person name="Go M."/>
            <person name="Henderson B.A."/>
            <person name="Jones I.B."/>
            <person name="McGettigan J.A."/>
            <person name="Micheletti S.J."/>
            <person name="Nasrallah M.E."/>
            <person name="Ortiz D."/>
            <person name="Piller C.R."/>
            <person name="Privatt S.R."/>
            <person name="Schneider S.L."/>
            <person name="Sharp S."/>
            <person name="Smith T.C."/>
            <person name="Stanton J.D."/>
            <person name="Ullery H.E."/>
            <person name="Wilson R.J."/>
            <person name="Serrano M.G."/>
            <person name="Buck G."/>
            <person name="Lee V."/>
            <person name="Wang Y."/>
            <person name="Carvalho R."/>
            <person name="Voegtly L."/>
            <person name="Shi R."/>
            <person name="Duckworth R."/>
            <person name="Johnson A."/>
            <person name="Loviza R."/>
            <person name="Walstead R."/>
            <person name="Shah Z."/>
            <person name="Kiflezghi M."/>
            <person name="Wade K."/>
            <person name="Ball S.L."/>
            <person name="Bradley K.W."/>
            <person name="Asai D.J."/>
            <person name="Bowman C.A."/>
            <person name="Russell D.A."/>
            <person name="Pope W.H."/>
            <person name="Jacobs-Sera D."/>
            <person name="Hendrix R.W."/>
            <person name="Hatfull G.F."/>
        </authorList>
    </citation>
    <scope>NUCLEOTIDE SEQUENCE [LARGE SCALE GENOMIC DNA]</scope>
    <source>
        <strain evidence="5 6">DSM 27710</strain>
    </source>
</reference>
<dbReference type="Proteomes" id="UP000055590">
    <property type="component" value="Chromosome"/>
</dbReference>
<evidence type="ECO:0000256" key="1">
    <source>
        <dbReference type="ARBA" id="ARBA00004613"/>
    </source>
</evidence>
<dbReference type="InterPro" id="IPR002509">
    <property type="entry name" value="NODB_dom"/>
</dbReference>
<dbReference type="PROSITE" id="PS51677">
    <property type="entry name" value="NODB"/>
    <property type="match status" value="1"/>
</dbReference>